<gene>
    <name evidence="7" type="ORF">HUG12_04800</name>
</gene>
<evidence type="ECO:0000313" key="7">
    <source>
        <dbReference type="EMBL" id="QLG61089.1"/>
    </source>
</evidence>
<feature type="transmembrane region" description="Helical" evidence="5">
    <location>
        <begin position="300"/>
        <end position="320"/>
    </location>
</feature>
<comment type="subcellular location">
    <subcellularLocation>
        <location evidence="1">Membrane</location>
        <topology evidence="1">Multi-pass membrane protein</topology>
    </subcellularLocation>
</comment>
<dbReference type="PANTHER" id="PTHR37422:SF13">
    <property type="entry name" value="LIPOPOLYSACCHARIDE BIOSYNTHESIS PROTEIN PA4999-RELATED"/>
    <property type="match status" value="1"/>
</dbReference>
<keyword evidence="4 5" id="KW-0472">Membrane</keyword>
<feature type="transmembrane region" description="Helical" evidence="5">
    <location>
        <begin position="100"/>
        <end position="119"/>
    </location>
</feature>
<organism evidence="7 8">
    <name type="scientific">Halorarum salinum</name>
    <dbReference type="NCBI Taxonomy" id="2743089"/>
    <lineage>
        <taxon>Archaea</taxon>
        <taxon>Methanobacteriati</taxon>
        <taxon>Methanobacteriota</taxon>
        <taxon>Stenosarchaea group</taxon>
        <taxon>Halobacteria</taxon>
        <taxon>Halobacteriales</taxon>
        <taxon>Haloferacaceae</taxon>
        <taxon>Halorarum</taxon>
    </lineage>
</organism>
<reference evidence="7 8" key="1">
    <citation type="submission" date="2020-06" db="EMBL/GenBank/DDBJ databases">
        <title>NJ-3-1, isolated from saline soil.</title>
        <authorList>
            <person name="Cui H.L."/>
            <person name="Shi X."/>
        </authorList>
    </citation>
    <scope>NUCLEOTIDE SEQUENCE [LARGE SCALE GENOMIC DNA]</scope>
    <source>
        <strain evidence="7 8">NJ-3-1</strain>
    </source>
</reference>
<sequence>MVPEIAPIRITDLMLVGLIAGLILTRKIGYEIIIPPIDSVITSFGIFLIPIFVFPALGTLVQGYSLTYLTSGIRFVQWFTFLIIALNLSINDNLRFHDFFVVMYLSIAFHTGFSVLQYIDYHSVAGLFTDKNYFDVIISAHYSRVTGFHDSPIIAGQFASLVTLLCLPYLLSRRHYIHLFFFVVAAGFIILFSQTRAALVTFIVGILLFAIFSPEIRFKNTIVYGLPSLLALSVVVGTVNIIPSRVMELLDVLSRGPQAISSLQVRLSYWEQGIDMYRTYGFWGTLVNANALKGTLTDNYYLQLFVQAGPLGPLTLVMLLISIMARPTLKFNDEREHLQIGLRIFACCLAIGLLVHNLFPLPPIQIPLWTAVGIAYGLSYSRDMSAHVSNSSPSNVP</sequence>
<dbReference type="OrthoDB" id="387494at2157"/>
<name>A0A7D5L9S8_9EURY</name>
<dbReference type="GO" id="GO:0016874">
    <property type="term" value="F:ligase activity"/>
    <property type="evidence" value="ECO:0007669"/>
    <property type="project" value="UniProtKB-KW"/>
</dbReference>
<feature type="transmembrane region" description="Helical" evidence="5">
    <location>
        <begin position="153"/>
        <end position="171"/>
    </location>
</feature>
<feature type="transmembrane region" description="Helical" evidence="5">
    <location>
        <begin position="66"/>
        <end position="88"/>
    </location>
</feature>
<dbReference type="EMBL" id="CP058579">
    <property type="protein sequence ID" value="QLG61089.1"/>
    <property type="molecule type" value="Genomic_DNA"/>
</dbReference>
<feature type="transmembrane region" description="Helical" evidence="5">
    <location>
        <begin position="340"/>
        <end position="358"/>
    </location>
</feature>
<dbReference type="InterPro" id="IPR007016">
    <property type="entry name" value="O-antigen_ligase-rel_domated"/>
</dbReference>
<keyword evidence="2 5" id="KW-0812">Transmembrane</keyword>
<feature type="transmembrane region" description="Helical" evidence="5">
    <location>
        <begin position="223"/>
        <end position="242"/>
    </location>
</feature>
<dbReference type="PANTHER" id="PTHR37422">
    <property type="entry name" value="TEICHURONIC ACID BIOSYNTHESIS PROTEIN TUAE"/>
    <property type="match status" value="1"/>
</dbReference>
<dbReference type="Pfam" id="PF04932">
    <property type="entry name" value="Wzy_C"/>
    <property type="match status" value="1"/>
</dbReference>
<protein>
    <submittedName>
        <fullName evidence="7">O-antigen ligase family protein</fullName>
    </submittedName>
</protein>
<dbReference type="KEGG" id="halu:HUG12_04800"/>
<evidence type="ECO:0000256" key="5">
    <source>
        <dbReference type="SAM" id="Phobius"/>
    </source>
</evidence>
<evidence type="ECO:0000256" key="3">
    <source>
        <dbReference type="ARBA" id="ARBA00022989"/>
    </source>
</evidence>
<dbReference type="Proteomes" id="UP000509626">
    <property type="component" value="Chromosome"/>
</dbReference>
<keyword evidence="7" id="KW-0436">Ligase</keyword>
<dbReference type="GO" id="GO:0016020">
    <property type="term" value="C:membrane"/>
    <property type="evidence" value="ECO:0007669"/>
    <property type="project" value="UniProtKB-SubCell"/>
</dbReference>
<keyword evidence="8" id="KW-1185">Reference proteome</keyword>
<accession>A0A7D5L9S8</accession>
<evidence type="ECO:0000259" key="6">
    <source>
        <dbReference type="Pfam" id="PF04932"/>
    </source>
</evidence>
<evidence type="ECO:0000256" key="1">
    <source>
        <dbReference type="ARBA" id="ARBA00004141"/>
    </source>
</evidence>
<feature type="domain" description="O-antigen ligase-related" evidence="6">
    <location>
        <begin position="182"/>
        <end position="312"/>
    </location>
</feature>
<dbReference type="RefSeq" id="WP_179267673.1">
    <property type="nucleotide sequence ID" value="NZ_CP058579.1"/>
</dbReference>
<dbReference type="InterPro" id="IPR051533">
    <property type="entry name" value="WaaL-like"/>
</dbReference>
<keyword evidence="3 5" id="KW-1133">Transmembrane helix</keyword>
<evidence type="ECO:0000313" key="8">
    <source>
        <dbReference type="Proteomes" id="UP000509626"/>
    </source>
</evidence>
<feature type="transmembrane region" description="Helical" evidence="5">
    <location>
        <begin position="6"/>
        <end position="25"/>
    </location>
</feature>
<evidence type="ECO:0000256" key="2">
    <source>
        <dbReference type="ARBA" id="ARBA00022692"/>
    </source>
</evidence>
<proteinExistence type="predicted"/>
<feature type="transmembrane region" description="Helical" evidence="5">
    <location>
        <begin position="198"/>
        <end position="216"/>
    </location>
</feature>
<dbReference type="AlphaFoldDB" id="A0A7D5L9S8"/>
<dbReference type="GeneID" id="56036753"/>
<feature type="transmembrane region" description="Helical" evidence="5">
    <location>
        <begin position="176"/>
        <end position="192"/>
    </location>
</feature>
<evidence type="ECO:0000256" key="4">
    <source>
        <dbReference type="ARBA" id="ARBA00023136"/>
    </source>
</evidence>
<feature type="transmembrane region" description="Helical" evidence="5">
    <location>
        <begin position="37"/>
        <end position="60"/>
    </location>
</feature>